<gene>
    <name evidence="1" type="ORF">CARN7_1605</name>
</gene>
<organism evidence="1">
    <name type="scientific">mine drainage metagenome</name>
    <dbReference type="NCBI Taxonomy" id="410659"/>
    <lineage>
        <taxon>unclassified sequences</taxon>
        <taxon>metagenomes</taxon>
        <taxon>ecological metagenomes</taxon>
    </lineage>
</organism>
<sequence length="75" mass="8728">MPCDYFLQILKNDRMSRLNYRPYSPLAVIVLIKARAFALVHDVHNFFCAPDTFTIRCFAVVVLCGNEHSKNYCEK</sequence>
<evidence type="ECO:0000313" key="1">
    <source>
        <dbReference type="EMBL" id="CBI10808.1"/>
    </source>
</evidence>
<name>E6QU86_9ZZZZ</name>
<comment type="caution">
    <text evidence="1">The sequence shown here is derived from an EMBL/GenBank/DDBJ whole genome shotgun (WGS) entry which is preliminary data.</text>
</comment>
<dbReference type="AlphaFoldDB" id="E6QU86"/>
<reference evidence="1" key="1">
    <citation type="submission" date="2009-10" db="EMBL/GenBank/DDBJ databases">
        <title>Diversity of trophic interactions inside an arsenic-rich microbial ecosystem.</title>
        <authorList>
            <person name="Bertin P.N."/>
            <person name="Heinrich-Salmeron A."/>
            <person name="Pelletier E."/>
            <person name="Goulhen-Chollet F."/>
            <person name="Arsene-Ploetze F."/>
            <person name="Gallien S."/>
            <person name="Calteau A."/>
            <person name="Vallenet D."/>
            <person name="Casiot C."/>
            <person name="Chane-Woon-Ming B."/>
            <person name="Giloteaux L."/>
            <person name="Barakat M."/>
            <person name="Bonnefoy V."/>
            <person name="Bruneel O."/>
            <person name="Chandler M."/>
            <person name="Cleiss J."/>
            <person name="Duran R."/>
            <person name="Elbaz-Poulichet F."/>
            <person name="Fonknechten N."/>
            <person name="Lauga B."/>
            <person name="Mornico D."/>
            <person name="Ortet P."/>
            <person name="Schaeffer C."/>
            <person name="Siguier P."/>
            <person name="Alexander Thil Smith A."/>
            <person name="Van Dorsselaer A."/>
            <person name="Weissenbach J."/>
            <person name="Medigue C."/>
            <person name="Le Paslier D."/>
        </authorList>
    </citation>
    <scope>NUCLEOTIDE SEQUENCE</scope>
</reference>
<proteinExistence type="predicted"/>
<accession>E6QU86</accession>
<dbReference type="EMBL" id="CABR01000106">
    <property type="protein sequence ID" value="CBI10808.1"/>
    <property type="molecule type" value="Genomic_DNA"/>
</dbReference>
<protein>
    <submittedName>
        <fullName evidence="1">Uncharacterized protein</fullName>
    </submittedName>
</protein>